<gene>
    <name evidence="1" type="ORF">SOPHRITA_143</name>
</gene>
<dbReference type="PANTHER" id="PTHR37297:SF1">
    <property type="entry name" value="PROTEIN NRDI"/>
    <property type="match status" value="1"/>
</dbReference>
<dbReference type="PANTHER" id="PTHR37297">
    <property type="entry name" value="PROTEIN NRDI"/>
    <property type="match status" value="1"/>
</dbReference>
<dbReference type="InterPro" id="IPR029039">
    <property type="entry name" value="Flavoprotein-like_sf"/>
</dbReference>
<evidence type="ECO:0000313" key="2">
    <source>
        <dbReference type="Proteomes" id="UP000827460"/>
    </source>
</evidence>
<dbReference type="SUPFAM" id="SSF52218">
    <property type="entry name" value="Flavoproteins"/>
    <property type="match status" value="1"/>
</dbReference>
<dbReference type="GO" id="GO:0010181">
    <property type="term" value="F:FMN binding"/>
    <property type="evidence" value="ECO:0007669"/>
    <property type="project" value="InterPro"/>
</dbReference>
<dbReference type="Pfam" id="PF07972">
    <property type="entry name" value="Flavodoxin_NdrI"/>
    <property type="match status" value="1"/>
</dbReference>
<sequence length="127" mass="14576">MLVVYLSLTGNVKKFVERLDMKSLEINQSNLHQEISEDFILVTPSYNDQLTDTMSTFIDYKNNKSHLVGVVGSGNRNFDNMYCFNAKALSKKYNKPLVFTFEFSGTDKDIIDFKKEVDAIEITKATR</sequence>
<dbReference type="Proteomes" id="UP000827460">
    <property type="component" value="Segment"/>
</dbReference>
<dbReference type="EMBL" id="OK499991">
    <property type="protein sequence ID" value="UGO50734.1"/>
    <property type="molecule type" value="Genomic_DNA"/>
</dbReference>
<keyword evidence="2" id="KW-1185">Reference proteome</keyword>
<accession>A0AAE8YXA3</accession>
<protein>
    <submittedName>
        <fullName evidence="1">Class Ib ribonucleoside-diphosphate reductase</fullName>
    </submittedName>
</protein>
<dbReference type="NCBIfam" id="TIGR00333">
    <property type="entry name" value="nrdI"/>
    <property type="match status" value="1"/>
</dbReference>
<organism evidence="1 2">
    <name type="scientific">Bacillus phage vB_BanS_Sophrita</name>
    <dbReference type="NCBI Taxonomy" id="2894790"/>
    <lineage>
        <taxon>Viruses</taxon>
        <taxon>Duplodnaviria</taxon>
        <taxon>Heunggongvirae</taxon>
        <taxon>Uroviricota</taxon>
        <taxon>Caudoviricetes</taxon>
        <taxon>Joanripponvirinae</taxon>
        <taxon>Sophritavirus</taxon>
        <taxon>Sophritavirus sophrita</taxon>
    </lineage>
</organism>
<evidence type="ECO:0000313" key="1">
    <source>
        <dbReference type="EMBL" id="UGO50734.1"/>
    </source>
</evidence>
<name>A0AAE8YXA3_9CAUD</name>
<dbReference type="Gene3D" id="3.40.50.360">
    <property type="match status" value="1"/>
</dbReference>
<reference evidence="1" key="1">
    <citation type="submission" date="2021-10" db="EMBL/GenBank/DDBJ databases">
        <authorList>
            <person name="Lavering E.D."/>
            <person name="James R."/>
            <person name="Fairholm J.D."/>
            <person name="Ogilvie B.H."/>
            <person name="Thurgood T.L."/>
            <person name="Robison R.A."/>
            <person name="Grose J.H."/>
        </authorList>
    </citation>
    <scope>NUCLEOTIDE SEQUENCE</scope>
</reference>
<dbReference type="PIRSF" id="PIRSF005087">
    <property type="entry name" value="NrdI"/>
    <property type="match status" value="1"/>
</dbReference>
<dbReference type="InterPro" id="IPR004465">
    <property type="entry name" value="RNR_NrdI"/>
</dbReference>
<proteinExistence type="predicted"/>